<keyword evidence="3" id="KW-1185">Reference proteome</keyword>
<dbReference type="AlphaFoldDB" id="A0A8C4K861"/>
<evidence type="ECO:0000313" key="3">
    <source>
        <dbReference type="Proteomes" id="UP000694423"/>
    </source>
</evidence>
<name>A0A8C4K861_DRONO</name>
<dbReference type="PANTHER" id="PTHR24147">
    <property type="entry name" value="ANKYRIN REPEAT DOMAIN 36-RELATED"/>
    <property type="match status" value="1"/>
</dbReference>
<organism evidence="2 3">
    <name type="scientific">Dromaius novaehollandiae</name>
    <name type="common">Emu</name>
    <dbReference type="NCBI Taxonomy" id="8790"/>
    <lineage>
        <taxon>Eukaryota</taxon>
        <taxon>Metazoa</taxon>
        <taxon>Chordata</taxon>
        <taxon>Craniata</taxon>
        <taxon>Vertebrata</taxon>
        <taxon>Euteleostomi</taxon>
        <taxon>Archelosauria</taxon>
        <taxon>Archosauria</taxon>
        <taxon>Dinosauria</taxon>
        <taxon>Saurischia</taxon>
        <taxon>Theropoda</taxon>
        <taxon>Coelurosauria</taxon>
        <taxon>Aves</taxon>
        <taxon>Palaeognathae</taxon>
        <taxon>Casuariiformes</taxon>
        <taxon>Dromaiidae</taxon>
        <taxon>Dromaius</taxon>
    </lineage>
</organism>
<sequence>MKRLFGFGRKRKGPPPSGGASPPCNPGAYELRENELGKLHRAAASGDLAQVRQALRKRNIDGRDKAKRLTKVGGGWSPTADLLQSRCEVRGP</sequence>
<reference evidence="2" key="2">
    <citation type="submission" date="2025-09" db="UniProtKB">
        <authorList>
            <consortium name="Ensembl"/>
        </authorList>
    </citation>
    <scope>IDENTIFICATION</scope>
</reference>
<evidence type="ECO:0000313" key="2">
    <source>
        <dbReference type="Ensembl" id="ENSDNVP00000018297.1"/>
    </source>
</evidence>
<dbReference type="Proteomes" id="UP000694423">
    <property type="component" value="Unplaced"/>
</dbReference>
<feature type="compositionally biased region" description="Basic residues" evidence="1">
    <location>
        <begin position="1"/>
        <end position="13"/>
    </location>
</feature>
<proteinExistence type="predicted"/>
<accession>A0A8C4K861</accession>
<dbReference type="PANTHER" id="PTHR24147:SF53">
    <property type="entry name" value="ANKYRIN REPEAT DOMAIN 26"/>
    <property type="match status" value="1"/>
</dbReference>
<evidence type="ECO:0008006" key="4">
    <source>
        <dbReference type="Google" id="ProtNLM"/>
    </source>
</evidence>
<feature type="compositionally biased region" description="Low complexity" evidence="1">
    <location>
        <begin position="18"/>
        <end position="28"/>
    </location>
</feature>
<dbReference type="Ensembl" id="ENSDNVT00000022034.1">
    <property type="protein sequence ID" value="ENSDNVP00000018297.1"/>
    <property type="gene ID" value="ENSDNVG00000012802.1"/>
</dbReference>
<dbReference type="InterPro" id="IPR050657">
    <property type="entry name" value="Ankyrin_repeat_domain"/>
</dbReference>
<evidence type="ECO:0000256" key="1">
    <source>
        <dbReference type="SAM" id="MobiDB-lite"/>
    </source>
</evidence>
<feature type="region of interest" description="Disordered" evidence="1">
    <location>
        <begin position="1"/>
        <end position="29"/>
    </location>
</feature>
<protein>
    <recommendedName>
        <fullName evidence="4">Ankyrin repeat domain-containing protein</fullName>
    </recommendedName>
</protein>
<reference evidence="2" key="1">
    <citation type="submission" date="2025-08" db="UniProtKB">
        <authorList>
            <consortium name="Ensembl"/>
        </authorList>
    </citation>
    <scope>IDENTIFICATION</scope>
</reference>